<dbReference type="Proteomes" id="UP000294933">
    <property type="component" value="Unassembled WGS sequence"/>
</dbReference>
<dbReference type="InterPro" id="IPR008271">
    <property type="entry name" value="Ser/Thr_kinase_AS"/>
</dbReference>
<dbReference type="SUPFAM" id="SSF56112">
    <property type="entry name" value="Protein kinase-like (PK-like)"/>
    <property type="match status" value="1"/>
</dbReference>
<keyword evidence="3" id="KW-1185">Reference proteome</keyword>
<protein>
    <submittedName>
        <fullName evidence="2">Kinase-like protein</fullName>
    </submittedName>
</protein>
<dbReference type="STRING" id="50990.A0A4Y7PLJ3"/>
<dbReference type="Gene3D" id="1.10.510.10">
    <property type="entry name" value="Transferase(Phosphotransferase) domain 1"/>
    <property type="match status" value="1"/>
</dbReference>
<dbReference type="VEuPathDB" id="FungiDB:BD410DRAFT_120221"/>
<dbReference type="PANTHER" id="PTHR44329">
    <property type="entry name" value="SERINE/THREONINE-PROTEIN KINASE TNNI3K-RELATED"/>
    <property type="match status" value="1"/>
</dbReference>
<evidence type="ECO:0000313" key="3">
    <source>
        <dbReference type="Proteomes" id="UP000294933"/>
    </source>
</evidence>
<keyword evidence="2" id="KW-0418">Kinase</keyword>
<reference evidence="2 3" key="1">
    <citation type="submission" date="2018-06" db="EMBL/GenBank/DDBJ databases">
        <title>A transcriptomic atlas of mushroom development highlights an independent origin of complex multicellularity.</title>
        <authorList>
            <consortium name="DOE Joint Genome Institute"/>
            <person name="Krizsan K."/>
            <person name="Almasi E."/>
            <person name="Merenyi Z."/>
            <person name="Sahu N."/>
            <person name="Viragh M."/>
            <person name="Koszo T."/>
            <person name="Mondo S."/>
            <person name="Kiss B."/>
            <person name="Balint B."/>
            <person name="Kues U."/>
            <person name="Barry K."/>
            <person name="Hegedus J.C."/>
            <person name="Henrissat B."/>
            <person name="Johnson J."/>
            <person name="Lipzen A."/>
            <person name="Ohm R."/>
            <person name="Nagy I."/>
            <person name="Pangilinan J."/>
            <person name="Yan J."/>
            <person name="Xiong Y."/>
            <person name="Grigoriev I.V."/>
            <person name="Hibbett D.S."/>
            <person name="Nagy L.G."/>
        </authorList>
    </citation>
    <scope>NUCLEOTIDE SEQUENCE [LARGE SCALE GENOMIC DNA]</scope>
    <source>
        <strain evidence="2 3">SZMC22713</strain>
    </source>
</reference>
<evidence type="ECO:0000313" key="2">
    <source>
        <dbReference type="EMBL" id="TDL15429.1"/>
    </source>
</evidence>
<sequence length="326" mass="36605">MSKVLLQSIEHLDLTRRVKQTEDKPRFVGGCGKVYYGELHSKSGVFNVAIKRVKASLSDDTNFAKILINELKIWSCLDDRNVLPLRGYILDDGEFPALISEWMTKGTVLAYLDRNIQVDLFDMVKGIASGLAYLHEKGVVHADLKCDNVLISPSGDPLLADFGISRTLIVTHTVTTLRELMGSVRWMAYELLAPQESDPQKIIDTTFENTITETKPAVPSIETDVWAFGMVVYELLTKQYPFAHLQPLQAIIAIVLGNLPSPPSNLQSRRKIEKSLWKLCTLCWNRNPAKRPAIKDVVREINGQQFGNALDTWAKGNTEEDVCFES</sequence>
<accession>A0A4Y7PLJ3</accession>
<dbReference type="InterPro" id="IPR001245">
    <property type="entry name" value="Ser-Thr/Tyr_kinase_cat_dom"/>
</dbReference>
<dbReference type="PROSITE" id="PS00108">
    <property type="entry name" value="PROTEIN_KINASE_ST"/>
    <property type="match status" value="1"/>
</dbReference>
<keyword evidence="2" id="KW-0808">Transferase</keyword>
<dbReference type="PANTHER" id="PTHR44329:SF214">
    <property type="entry name" value="PROTEIN KINASE DOMAIN-CONTAINING PROTEIN"/>
    <property type="match status" value="1"/>
</dbReference>
<dbReference type="GO" id="GO:0005524">
    <property type="term" value="F:ATP binding"/>
    <property type="evidence" value="ECO:0007669"/>
    <property type="project" value="InterPro"/>
</dbReference>
<dbReference type="GO" id="GO:0004674">
    <property type="term" value="F:protein serine/threonine kinase activity"/>
    <property type="evidence" value="ECO:0007669"/>
    <property type="project" value="TreeGrafter"/>
</dbReference>
<dbReference type="SMART" id="SM00220">
    <property type="entry name" value="S_TKc"/>
    <property type="match status" value="1"/>
</dbReference>
<dbReference type="EMBL" id="ML170275">
    <property type="protein sequence ID" value="TDL15429.1"/>
    <property type="molecule type" value="Genomic_DNA"/>
</dbReference>
<dbReference type="OrthoDB" id="26722at2759"/>
<name>A0A4Y7PLJ3_9AGAM</name>
<gene>
    <name evidence="2" type="ORF">BD410DRAFT_120221</name>
</gene>
<evidence type="ECO:0000259" key="1">
    <source>
        <dbReference type="PROSITE" id="PS50011"/>
    </source>
</evidence>
<proteinExistence type="predicted"/>
<dbReference type="Pfam" id="PF07714">
    <property type="entry name" value="PK_Tyr_Ser-Thr"/>
    <property type="match status" value="1"/>
</dbReference>
<dbReference type="AlphaFoldDB" id="A0A4Y7PLJ3"/>
<dbReference type="InterPro" id="IPR000719">
    <property type="entry name" value="Prot_kinase_dom"/>
</dbReference>
<dbReference type="PROSITE" id="PS50011">
    <property type="entry name" value="PROTEIN_KINASE_DOM"/>
    <property type="match status" value="1"/>
</dbReference>
<dbReference type="InterPro" id="IPR051681">
    <property type="entry name" value="Ser/Thr_Kinases-Pseudokinases"/>
</dbReference>
<feature type="domain" description="Protein kinase" evidence="1">
    <location>
        <begin position="20"/>
        <end position="307"/>
    </location>
</feature>
<dbReference type="InterPro" id="IPR011009">
    <property type="entry name" value="Kinase-like_dom_sf"/>
</dbReference>
<organism evidence="2 3">
    <name type="scientific">Rickenella mellea</name>
    <dbReference type="NCBI Taxonomy" id="50990"/>
    <lineage>
        <taxon>Eukaryota</taxon>
        <taxon>Fungi</taxon>
        <taxon>Dikarya</taxon>
        <taxon>Basidiomycota</taxon>
        <taxon>Agaricomycotina</taxon>
        <taxon>Agaricomycetes</taxon>
        <taxon>Hymenochaetales</taxon>
        <taxon>Rickenellaceae</taxon>
        <taxon>Rickenella</taxon>
    </lineage>
</organism>